<keyword evidence="3" id="KW-1185">Reference proteome</keyword>
<dbReference type="Proteomes" id="UP001596250">
    <property type="component" value="Unassembled WGS sequence"/>
</dbReference>
<accession>A0ABW1IUH8</accession>
<gene>
    <name evidence="2" type="ORF">ACFPXP_18710</name>
</gene>
<name>A0ABW1IUH8_9BACL</name>
<dbReference type="RefSeq" id="WP_379895910.1">
    <property type="nucleotide sequence ID" value="NZ_CBCSCT010000014.1"/>
</dbReference>
<evidence type="ECO:0000313" key="3">
    <source>
        <dbReference type="Proteomes" id="UP001596250"/>
    </source>
</evidence>
<evidence type="ECO:0000256" key="1">
    <source>
        <dbReference type="SAM" id="Coils"/>
    </source>
</evidence>
<protein>
    <submittedName>
        <fullName evidence="2">Uncharacterized protein</fullName>
    </submittedName>
</protein>
<feature type="coiled-coil region" evidence="1">
    <location>
        <begin position="145"/>
        <end position="172"/>
    </location>
</feature>
<proteinExistence type="predicted"/>
<dbReference type="EMBL" id="JBHSQV010000181">
    <property type="protein sequence ID" value="MFC5988439.1"/>
    <property type="molecule type" value="Genomic_DNA"/>
</dbReference>
<keyword evidence="1" id="KW-0175">Coiled coil</keyword>
<evidence type="ECO:0000313" key="2">
    <source>
        <dbReference type="EMBL" id="MFC5988439.1"/>
    </source>
</evidence>
<sequence length="174" mass="20409">MSIRLKRTFILVVTALVIGYPAYQILTVMDQEEHREDAVLMLYQVSLFQMEMLRGALVDSENARTTSDLEALKQSLYSAGYVHERFRLAVGSGNLGKLDFPERMQQYILRIQIGGERKLEDRELQPFIETSKIYEGMFETYRQLMSSSKEVYRSQNERLQELDQELSNMFQEME</sequence>
<comment type="caution">
    <text evidence="2">The sequence shown here is derived from an EMBL/GenBank/DDBJ whole genome shotgun (WGS) entry which is preliminary data.</text>
</comment>
<reference evidence="3" key="1">
    <citation type="journal article" date="2019" name="Int. J. Syst. Evol. Microbiol.">
        <title>The Global Catalogue of Microorganisms (GCM) 10K type strain sequencing project: providing services to taxonomists for standard genome sequencing and annotation.</title>
        <authorList>
            <consortium name="The Broad Institute Genomics Platform"/>
            <consortium name="The Broad Institute Genome Sequencing Center for Infectious Disease"/>
            <person name="Wu L."/>
            <person name="Ma J."/>
        </authorList>
    </citation>
    <scope>NUCLEOTIDE SEQUENCE [LARGE SCALE GENOMIC DNA]</scope>
    <source>
        <strain evidence="3">CCM 8749</strain>
    </source>
</reference>
<organism evidence="2 3">
    <name type="scientific">Marinicrinis lubricantis</name>
    <dbReference type="NCBI Taxonomy" id="2086470"/>
    <lineage>
        <taxon>Bacteria</taxon>
        <taxon>Bacillati</taxon>
        <taxon>Bacillota</taxon>
        <taxon>Bacilli</taxon>
        <taxon>Bacillales</taxon>
        <taxon>Paenibacillaceae</taxon>
    </lineage>
</organism>